<evidence type="ECO:0000256" key="1">
    <source>
        <dbReference type="SAM" id="Phobius"/>
    </source>
</evidence>
<keyword evidence="1" id="KW-0472">Membrane</keyword>
<accession>A0ABS7EI20</accession>
<reference evidence="2" key="1">
    <citation type="submission" date="2021-07" db="EMBL/GenBank/DDBJ databases">
        <title>Neiella marina sp. nov., isolated from the intestinal content of sea cucumber Apostichopus japonicus.</title>
        <authorList>
            <person name="Bai X."/>
        </authorList>
    </citation>
    <scope>NUCLEOTIDE SEQUENCE</scope>
    <source>
        <strain evidence="2">126</strain>
    </source>
</reference>
<dbReference type="Proteomes" id="UP001166251">
    <property type="component" value="Unassembled WGS sequence"/>
</dbReference>
<feature type="transmembrane region" description="Helical" evidence="1">
    <location>
        <begin position="12"/>
        <end position="37"/>
    </location>
</feature>
<dbReference type="InterPro" id="IPR014121">
    <property type="entry name" value="TraN_Ftype"/>
</dbReference>
<protein>
    <submittedName>
        <fullName evidence="2">Conjugal transfer protein TraN</fullName>
    </submittedName>
</protein>
<feature type="transmembrane region" description="Helical" evidence="1">
    <location>
        <begin position="889"/>
        <end position="910"/>
    </location>
</feature>
<keyword evidence="1" id="KW-0812">Transmembrane</keyword>
<dbReference type="RefSeq" id="WP_220103970.1">
    <property type="nucleotide sequence ID" value="NZ_JAHZSS010000010.1"/>
</dbReference>
<evidence type="ECO:0000313" key="3">
    <source>
        <dbReference type="Proteomes" id="UP001166251"/>
    </source>
</evidence>
<keyword evidence="3" id="KW-1185">Reference proteome</keyword>
<organism evidence="2 3">
    <name type="scientific">Neiella holothuriorum</name>
    <dbReference type="NCBI Taxonomy" id="2870530"/>
    <lineage>
        <taxon>Bacteria</taxon>
        <taxon>Pseudomonadati</taxon>
        <taxon>Pseudomonadota</taxon>
        <taxon>Gammaproteobacteria</taxon>
        <taxon>Alteromonadales</taxon>
        <taxon>Echinimonadaceae</taxon>
        <taxon>Neiella</taxon>
    </lineage>
</organism>
<proteinExistence type="predicted"/>
<dbReference type="Pfam" id="PF06986">
    <property type="entry name" value="F_T4SS_TraN"/>
    <property type="match status" value="2"/>
</dbReference>
<gene>
    <name evidence="2" type="primary">traN</name>
    <name evidence="2" type="ORF">K0504_09585</name>
</gene>
<name>A0ABS7EI20_9GAMM</name>
<keyword evidence="1" id="KW-1133">Transmembrane helix</keyword>
<dbReference type="EMBL" id="JAHZSS010000010">
    <property type="protein sequence ID" value="MBW8191287.1"/>
    <property type="molecule type" value="Genomic_DNA"/>
</dbReference>
<comment type="caution">
    <text evidence="2">The sequence shown here is derived from an EMBL/GenBank/DDBJ whole genome shotgun (WGS) entry which is preliminary data.</text>
</comment>
<sequence>MKKTSTWYRATSVVTSITLLVQGLHFAFFGVLIGIVMPSPFEAAYAAVTQEQLKEKYDTDNPYNNYTGTAKRDEVLNKSYPSGSTNYELMIIDKYHSAPTPSSTPFDYSKYDNGQSFDTKWNNAVGSAMNDSATAQIPQKGAGDNVQVNYHTEGALVVERNSDGSLSFTPNTAVSDTVLDLEFNEATGAELDHLDTSLEADGEYGDEDGFNEVAIDQLEYLKGGTTSDSLVYKTLLDSYNDNPAPTLNSGSHLFTYGDNELSNAKNGVGDWYQSCTETTTETEQEVHYPVWEERRCQEPNQENLNSCTIERTSDYPIRVVDTGGNLTLFDVEYVDDYTVKVKVGKDDGNFLGDATEDGGPNKACKVYSSAITFEIDPTYNIVKAERSHVRIDDSLAIFVNGSRQMHQEPHSTDDSNYYWSLIPDSALALPRARYNNVPMDWKLWNTHIGTGDYIKCEHHSSNDKDTVDITNLVKPLRDGRYLELEYLLGVAGSGEVFYEVTLEFDSPLQAVDTVIQTPEGCADAIGWSINDNPKICTDGNPLCEKPYKSDNSFCYAEDWECVDESSAGLDDSFLDAIAPFYPGDDHRACWKANAVNYTCDPFYGEQYCATYNDSESETKDEVEVCYTYDEMRDLPDSCAVEKADPNCYEKERTCSDGWFDDYTEQCYMWQITYECDIGVTKTKTNTQTTDICTGALPCIGGDCEAGTQEDNTDFAQAAAHFDQLSMMGDDMNCADPSDPDSCTVFNGEHKFCSWEVSGLGADCCEKPEDINVFEYIKLAKDMKDVAAYMDIPYAGQVDYYANGAWDTVQTGIQDGFQAAWDFMPEQVTSSVESLFGESSGSLVNDAMTSLGLDQLEQQMMTYAKDKVTEWFGTELSSQLFSTSAGAVTWGPLMTSVMSFISFVGMAYMIYQMVVLLLNLLTACEEEEQDMGVRIATHQCFKVGDKYCSMSVLGLCIQKRQDWCCYGSALSRIIMEQAAPMLGKDMSTCAGLTPSEMESLDWSQIDLSEWIALSEAADIMLEEDDFDEATLNERRTPNEGGRLTAGDEVQEYMDGGGWLEAKDQLQDGLDPNNVNCSVYPRPPVCDLNQDPTGG</sequence>
<evidence type="ECO:0000313" key="2">
    <source>
        <dbReference type="EMBL" id="MBW8191287.1"/>
    </source>
</evidence>